<feature type="transmembrane region" description="Helical" evidence="2">
    <location>
        <begin position="211"/>
        <end position="233"/>
    </location>
</feature>
<feature type="compositionally biased region" description="Polar residues" evidence="1">
    <location>
        <begin position="380"/>
        <end position="391"/>
    </location>
</feature>
<dbReference type="KEGG" id="cci:CC1G_04371"/>
<evidence type="ECO:0000313" key="4">
    <source>
        <dbReference type="Proteomes" id="UP000001861"/>
    </source>
</evidence>
<feature type="region of interest" description="Disordered" evidence="1">
    <location>
        <begin position="440"/>
        <end position="470"/>
    </location>
</feature>
<evidence type="ECO:0000256" key="1">
    <source>
        <dbReference type="SAM" id="MobiDB-lite"/>
    </source>
</evidence>
<reference evidence="3 4" key="1">
    <citation type="journal article" date="2010" name="Proc. Natl. Acad. Sci. U.S.A.">
        <title>Insights into evolution of multicellular fungi from the assembled chromosomes of the mushroom Coprinopsis cinerea (Coprinus cinereus).</title>
        <authorList>
            <person name="Stajich J.E."/>
            <person name="Wilke S.K."/>
            <person name="Ahren D."/>
            <person name="Au C.H."/>
            <person name="Birren B.W."/>
            <person name="Borodovsky M."/>
            <person name="Burns C."/>
            <person name="Canback B."/>
            <person name="Casselton L.A."/>
            <person name="Cheng C.K."/>
            <person name="Deng J."/>
            <person name="Dietrich F.S."/>
            <person name="Fargo D.C."/>
            <person name="Farman M.L."/>
            <person name="Gathman A.C."/>
            <person name="Goldberg J."/>
            <person name="Guigo R."/>
            <person name="Hoegger P.J."/>
            <person name="Hooker J.B."/>
            <person name="Huggins A."/>
            <person name="James T.Y."/>
            <person name="Kamada T."/>
            <person name="Kilaru S."/>
            <person name="Kodira C."/>
            <person name="Kues U."/>
            <person name="Kupfer D."/>
            <person name="Kwan H.S."/>
            <person name="Lomsadze A."/>
            <person name="Li W."/>
            <person name="Lilly W.W."/>
            <person name="Ma L.J."/>
            <person name="Mackey A.J."/>
            <person name="Manning G."/>
            <person name="Martin F."/>
            <person name="Muraguchi H."/>
            <person name="Natvig D.O."/>
            <person name="Palmerini H."/>
            <person name="Ramesh M.A."/>
            <person name="Rehmeyer C.J."/>
            <person name="Roe B.A."/>
            <person name="Shenoy N."/>
            <person name="Stanke M."/>
            <person name="Ter-Hovhannisyan V."/>
            <person name="Tunlid A."/>
            <person name="Velagapudi R."/>
            <person name="Vision T.J."/>
            <person name="Zeng Q."/>
            <person name="Zolan M.E."/>
            <person name="Pukkila P.J."/>
        </authorList>
    </citation>
    <scope>NUCLEOTIDE SEQUENCE [LARGE SCALE GENOMIC DNA]</scope>
    <source>
        <strain evidence="4">Okayama-7 / 130 / ATCC MYA-4618 / FGSC 9003</strain>
    </source>
</reference>
<dbReference type="eggNOG" id="ENOG502SS0P">
    <property type="taxonomic scope" value="Eukaryota"/>
</dbReference>
<accession>A8N0R8</accession>
<keyword evidence="2" id="KW-1133">Transmembrane helix</keyword>
<dbReference type="GeneID" id="6004822"/>
<evidence type="ECO:0000256" key="2">
    <source>
        <dbReference type="SAM" id="Phobius"/>
    </source>
</evidence>
<evidence type="ECO:0000313" key="3">
    <source>
        <dbReference type="EMBL" id="EAU93392.1"/>
    </source>
</evidence>
<name>A8N0R8_COPC7</name>
<gene>
    <name evidence="3" type="ORF">CC1G_04371</name>
</gene>
<dbReference type="OrthoDB" id="3245083at2759"/>
<keyword evidence="4" id="KW-1185">Reference proteome</keyword>
<comment type="caution">
    <text evidence="3">The sequence shown here is derived from an EMBL/GenBank/DDBJ whole genome shotgun (WGS) entry which is preliminary data.</text>
</comment>
<dbReference type="VEuPathDB" id="FungiDB:CC1G_04371"/>
<feature type="region of interest" description="Disordered" evidence="1">
    <location>
        <begin position="371"/>
        <end position="401"/>
    </location>
</feature>
<keyword evidence="2" id="KW-0472">Membrane</keyword>
<dbReference type="Proteomes" id="UP000001861">
    <property type="component" value="Unassembled WGS sequence"/>
</dbReference>
<dbReference type="OMA" id="EMPRERT"/>
<sequence>MSIYIRSRTRSSPIARSRRGEAEASSGSRNITWIAPQSNQTYPAGQTLVAKWDTLLALILPSFQLCVGEDGVMERVPETRCGSMVNPSVQQQIDGLYFVSLAVPNITSAKPFILRMQDTLGYEFDSPPFYLGQVSAGTIAAQENSTDSTAPTQPQETPSLPAGILFNLTDVDTSASDSYPLLVLQERRIGRYFKRQDSDFGPFSPGGSPTLATLLVPLAIVGVSLLLALFLCFRRHRQKELRPLILTEKRLVHPDLRRPSVSFKSGDDLESAVSALERERAMGRGRESPFDAVSRNDVVLPSLPFDGSMGHSPTSSSFAAGEEEVKRTMRESVSDLRSRSLTDSYFSSVPALPSSPILQQQHLEGIAEVVESDAEGGRNGTTLYEDSTQRTLPRSPLPSSPPLLVNASASLKSPIERLQEVNLASPPLPAMMKLSEMYNCRTRSKSPNDGGTRRSPLRVKDDLEAGVEAG</sequence>
<organism evidence="3 4">
    <name type="scientific">Coprinopsis cinerea (strain Okayama-7 / 130 / ATCC MYA-4618 / FGSC 9003)</name>
    <name type="common">Inky cap fungus</name>
    <name type="synonym">Hormographiella aspergillata</name>
    <dbReference type="NCBI Taxonomy" id="240176"/>
    <lineage>
        <taxon>Eukaryota</taxon>
        <taxon>Fungi</taxon>
        <taxon>Dikarya</taxon>
        <taxon>Basidiomycota</taxon>
        <taxon>Agaricomycotina</taxon>
        <taxon>Agaricomycetes</taxon>
        <taxon>Agaricomycetidae</taxon>
        <taxon>Agaricales</taxon>
        <taxon>Agaricineae</taxon>
        <taxon>Psathyrellaceae</taxon>
        <taxon>Coprinopsis</taxon>
    </lineage>
</organism>
<keyword evidence="2" id="KW-0812">Transmembrane</keyword>
<dbReference type="InParanoid" id="A8N0R8"/>
<dbReference type="AlphaFoldDB" id="A8N0R8"/>
<dbReference type="EMBL" id="AACS02000001">
    <property type="protein sequence ID" value="EAU93392.1"/>
    <property type="molecule type" value="Genomic_DNA"/>
</dbReference>
<protein>
    <submittedName>
        <fullName evidence="3">Uncharacterized protein</fullName>
    </submittedName>
</protein>
<feature type="region of interest" description="Disordered" evidence="1">
    <location>
        <begin position="1"/>
        <end position="23"/>
    </location>
</feature>
<dbReference type="RefSeq" id="XP_001828400.1">
    <property type="nucleotide sequence ID" value="XM_001828348.1"/>
</dbReference>
<proteinExistence type="predicted"/>